<protein>
    <submittedName>
        <fullName evidence="2">Uncharacterized protein</fullName>
    </submittedName>
</protein>
<evidence type="ECO:0000313" key="3">
    <source>
        <dbReference type="Proteomes" id="UP000015106"/>
    </source>
</evidence>
<reference evidence="2" key="3">
    <citation type="submission" date="2022-06" db="UniProtKB">
        <authorList>
            <consortium name="EnsemblPlants"/>
        </authorList>
    </citation>
    <scope>IDENTIFICATION</scope>
</reference>
<reference evidence="3" key="1">
    <citation type="journal article" date="2013" name="Nature">
        <title>Draft genome of the wheat A-genome progenitor Triticum urartu.</title>
        <authorList>
            <person name="Ling H.Q."/>
            <person name="Zhao S."/>
            <person name="Liu D."/>
            <person name="Wang J."/>
            <person name="Sun H."/>
            <person name="Zhang C."/>
            <person name="Fan H."/>
            <person name="Li D."/>
            <person name="Dong L."/>
            <person name="Tao Y."/>
            <person name="Gao C."/>
            <person name="Wu H."/>
            <person name="Li Y."/>
            <person name="Cui Y."/>
            <person name="Guo X."/>
            <person name="Zheng S."/>
            <person name="Wang B."/>
            <person name="Yu K."/>
            <person name="Liang Q."/>
            <person name="Yang W."/>
            <person name="Lou X."/>
            <person name="Chen J."/>
            <person name="Feng M."/>
            <person name="Jian J."/>
            <person name="Zhang X."/>
            <person name="Luo G."/>
            <person name="Jiang Y."/>
            <person name="Liu J."/>
            <person name="Wang Z."/>
            <person name="Sha Y."/>
            <person name="Zhang B."/>
            <person name="Wu H."/>
            <person name="Tang D."/>
            <person name="Shen Q."/>
            <person name="Xue P."/>
            <person name="Zou S."/>
            <person name="Wang X."/>
            <person name="Liu X."/>
            <person name="Wang F."/>
            <person name="Yang Y."/>
            <person name="An X."/>
            <person name="Dong Z."/>
            <person name="Zhang K."/>
            <person name="Zhang X."/>
            <person name="Luo M.C."/>
            <person name="Dvorak J."/>
            <person name="Tong Y."/>
            <person name="Wang J."/>
            <person name="Yang H."/>
            <person name="Li Z."/>
            <person name="Wang D."/>
            <person name="Zhang A."/>
            <person name="Wang J."/>
        </authorList>
    </citation>
    <scope>NUCLEOTIDE SEQUENCE</scope>
    <source>
        <strain evidence="3">cv. G1812</strain>
    </source>
</reference>
<proteinExistence type="predicted"/>
<sequence length="130" mass="14070">MVMRIASLLPPLAGAHRRGPGPVRLTRTEARRSIARQRAHRPRPTHDDLSNSGQDGRGQVPPVPGGREGPADADGGASQDLPHEAQVSATRGEDCFAISTYPVHQRQHLRGRLRALFGQLGAMLSELFTN</sequence>
<evidence type="ECO:0000256" key="1">
    <source>
        <dbReference type="SAM" id="MobiDB-lite"/>
    </source>
</evidence>
<gene>
    <name evidence="2" type="primary">LOC125532704</name>
</gene>
<dbReference type="Gramene" id="TuG1812G0100000937.01.T01">
    <property type="protein sequence ID" value="TuG1812G0100000937.01.T01"/>
    <property type="gene ID" value="TuG1812G0100000937.01"/>
</dbReference>
<feature type="region of interest" description="Disordered" evidence="1">
    <location>
        <begin position="6"/>
        <end position="88"/>
    </location>
</feature>
<organism evidence="2 3">
    <name type="scientific">Triticum urartu</name>
    <name type="common">Red wild einkorn</name>
    <name type="synonym">Crithodium urartu</name>
    <dbReference type="NCBI Taxonomy" id="4572"/>
    <lineage>
        <taxon>Eukaryota</taxon>
        <taxon>Viridiplantae</taxon>
        <taxon>Streptophyta</taxon>
        <taxon>Embryophyta</taxon>
        <taxon>Tracheophyta</taxon>
        <taxon>Spermatophyta</taxon>
        <taxon>Magnoliopsida</taxon>
        <taxon>Liliopsida</taxon>
        <taxon>Poales</taxon>
        <taxon>Poaceae</taxon>
        <taxon>BOP clade</taxon>
        <taxon>Pooideae</taxon>
        <taxon>Triticodae</taxon>
        <taxon>Triticeae</taxon>
        <taxon>Triticinae</taxon>
        <taxon>Triticum</taxon>
    </lineage>
</organism>
<feature type="compositionally biased region" description="Basic residues" evidence="1">
    <location>
        <begin position="33"/>
        <end position="43"/>
    </location>
</feature>
<evidence type="ECO:0000313" key="2">
    <source>
        <dbReference type="EnsemblPlants" id="TuG1812G0100000937.01.T01"/>
    </source>
</evidence>
<dbReference type="Proteomes" id="UP000015106">
    <property type="component" value="Chromosome 1"/>
</dbReference>
<reference evidence="2" key="2">
    <citation type="submission" date="2018-03" db="EMBL/GenBank/DDBJ databases">
        <title>The Triticum urartu genome reveals the dynamic nature of wheat genome evolution.</title>
        <authorList>
            <person name="Ling H."/>
            <person name="Ma B."/>
            <person name="Shi X."/>
            <person name="Liu H."/>
            <person name="Dong L."/>
            <person name="Sun H."/>
            <person name="Cao Y."/>
            <person name="Gao Q."/>
            <person name="Zheng S."/>
            <person name="Li Y."/>
            <person name="Yu Y."/>
            <person name="Du H."/>
            <person name="Qi M."/>
            <person name="Li Y."/>
            <person name="Yu H."/>
            <person name="Cui Y."/>
            <person name="Wang N."/>
            <person name="Chen C."/>
            <person name="Wu H."/>
            <person name="Zhao Y."/>
            <person name="Zhang J."/>
            <person name="Li Y."/>
            <person name="Zhou W."/>
            <person name="Zhang B."/>
            <person name="Hu W."/>
            <person name="Eijk M."/>
            <person name="Tang J."/>
            <person name="Witsenboer H."/>
            <person name="Zhao S."/>
            <person name="Li Z."/>
            <person name="Zhang A."/>
            <person name="Wang D."/>
            <person name="Liang C."/>
        </authorList>
    </citation>
    <scope>NUCLEOTIDE SEQUENCE [LARGE SCALE GENOMIC DNA]</scope>
    <source>
        <strain evidence="2">cv. G1812</strain>
    </source>
</reference>
<dbReference type="RefSeq" id="XP_048552613.1">
    <property type="nucleotide sequence ID" value="XM_048696656.1"/>
</dbReference>
<dbReference type="GeneID" id="125532704"/>
<dbReference type="EnsemblPlants" id="TuG1812G0100000937.01.T01">
    <property type="protein sequence ID" value="TuG1812G0100000937.01.T01"/>
    <property type="gene ID" value="TuG1812G0100000937.01"/>
</dbReference>
<name>A0A8R7JZ68_TRIUA</name>
<dbReference type="KEGG" id="tua:125532704"/>
<accession>A0A8R7JZ68</accession>
<dbReference type="AlphaFoldDB" id="A0A8R7JZ68"/>
<keyword evidence="3" id="KW-1185">Reference proteome</keyword>